<reference evidence="5" key="1">
    <citation type="submission" date="2022-10" db="EMBL/GenBank/DDBJ databases">
        <title>The WGS of Solirubrobacter sp. CPCC 204708.</title>
        <authorList>
            <person name="Jiang Z."/>
        </authorList>
    </citation>
    <scope>NUCLEOTIDE SEQUENCE</scope>
    <source>
        <strain evidence="5">CPCC 204708</strain>
    </source>
</reference>
<evidence type="ECO:0000313" key="6">
    <source>
        <dbReference type="Proteomes" id="UP001147700"/>
    </source>
</evidence>
<comment type="similarity">
    <text evidence="4">Belongs to the class I-like SAM-binding methyltransferase superfamily. MenG/UbiE family.</text>
</comment>
<dbReference type="HAMAP" id="MF_01813">
    <property type="entry name" value="MenG_UbiE_methyltr"/>
    <property type="match status" value="1"/>
</dbReference>
<organism evidence="5 6">
    <name type="scientific">Solirubrobacter deserti</name>
    <dbReference type="NCBI Taxonomy" id="2282478"/>
    <lineage>
        <taxon>Bacteria</taxon>
        <taxon>Bacillati</taxon>
        <taxon>Actinomycetota</taxon>
        <taxon>Thermoleophilia</taxon>
        <taxon>Solirubrobacterales</taxon>
        <taxon>Solirubrobacteraceae</taxon>
        <taxon>Solirubrobacter</taxon>
    </lineage>
</organism>
<dbReference type="GO" id="GO:0008168">
    <property type="term" value="F:methyltransferase activity"/>
    <property type="evidence" value="ECO:0007669"/>
    <property type="project" value="UniProtKB-KW"/>
</dbReference>
<feature type="binding site" evidence="4">
    <location>
        <position position="62"/>
    </location>
    <ligand>
        <name>S-adenosyl-L-methionine</name>
        <dbReference type="ChEBI" id="CHEBI:59789"/>
    </ligand>
</feature>
<evidence type="ECO:0000256" key="2">
    <source>
        <dbReference type="ARBA" id="ARBA00022679"/>
    </source>
</evidence>
<evidence type="ECO:0000256" key="4">
    <source>
        <dbReference type="HAMAP-Rule" id="MF_01813"/>
    </source>
</evidence>
<dbReference type="PANTHER" id="PTHR43591:SF24">
    <property type="entry name" value="2-METHOXY-6-POLYPRENYL-1,4-BENZOQUINOL METHYLASE, MITOCHONDRIAL"/>
    <property type="match status" value="1"/>
</dbReference>
<dbReference type="InterPro" id="IPR023576">
    <property type="entry name" value="UbiE/COQ5_MeTrFase_CS"/>
</dbReference>
<dbReference type="EC" id="2.1.1.163" evidence="4"/>
<evidence type="ECO:0000313" key="5">
    <source>
        <dbReference type="EMBL" id="MDA0136094.1"/>
    </source>
</evidence>
<feature type="binding site" evidence="4">
    <location>
        <position position="80"/>
    </location>
    <ligand>
        <name>S-adenosyl-L-methionine</name>
        <dbReference type="ChEBI" id="CHEBI:59789"/>
    </ligand>
</feature>
<dbReference type="PROSITE" id="PS51608">
    <property type="entry name" value="SAM_MT_UBIE"/>
    <property type="match status" value="1"/>
</dbReference>
<comment type="caution">
    <text evidence="4">Lacks conserved residue(s) required for the propagation of feature annotation.</text>
</comment>
<gene>
    <name evidence="4" type="primary">menG</name>
    <name evidence="5" type="ORF">OJ962_01190</name>
</gene>
<keyword evidence="3 4" id="KW-0949">S-adenosyl-L-methionine</keyword>
<protein>
    <recommendedName>
        <fullName evidence="4">Demethylmenaquinone methyltransferase</fullName>
        <ecNumber evidence="4">2.1.1.163</ecNumber>
    </recommendedName>
</protein>
<dbReference type="Gene3D" id="3.40.50.150">
    <property type="entry name" value="Vaccinia Virus protein VP39"/>
    <property type="match status" value="1"/>
</dbReference>
<dbReference type="CDD" id="cd02440">
    <property type="entry name" value="AdoMet_MTases"/>
    <property type="match status" value="1"/>
</dbReference>
<evidence type="ECO:0000256" key="3">
    <source>
        <dbReference type="ARBA" id="ARBA00022691"/>
    </source>
</evidence>
<keyword evidence="4" id="KW-0474">Menaquinone biosynthesis</keyword>
<dbReference type="GO" id="GO:0032259">
    <property type="term" value="P:methylation"/>
    <property type="evidence" value="ECO:0007669"/>
    <property type="project" value="UniProtKB-KW"/>
</dbReference>
<name>A0ABT4RC38_9ACTN</name>
<feature type="binding site" evidence="4">
    <location>
        <begin position="102"/>
        <end position="103"/>
    </location>
    <ligand>
        <name>S-adenosyl-L-methionine</name>
        <dbReference type="ChEBI" id="CHEBI:59789"/>
    </ligand>
</feature>
<proteinExistence type="inferred from homology"/>
<dbReference type="EMBL" id="JAPCID010000001">
    <property type="protein sequence ID" value="MDA0136094.1"/>
    <property type="molecule type" value="Genomic_DNA"/>
</dbReference>
<accession>A0ABT4RC38</accession>
<dbReference type="PANTHER" id="PTHR43591">
    <property type="entry name" value="METHYLTRANSFERASE"/>
    <property type="match status" value="1"/>
</dbReference>
<dbReference type="Pfam" id="PF01209">
    <property type="entry name" value="Ubie_methyltran"/>
    <property type="match status" value="1"/>
</dbReference>
<comment type="caution">
    <text evidence="5">The sequence shown here is derived from an EMBL/GenBank/DDBJ whole genome shotgun (WGS) entry which is preliminary data.</text>
</comment>
<evidence type="ECO:0000256" key="1">
    <source>
        <dbReference type="ARBA" id="ARBA00022603"/>
    </source>
</evidence>
<keyword evidence="2 4" id="KW-0808">Transferase</keyword>
<keyword evidence="6" id="KW-1185">Reference proteome</keyword>
<sequence>MAAGTGTLPADSVRAMFDRIAGVYDVMNTVMTAGLHHRWRARAVDLARVGPGTRALDVAAGTGDLAIELAARGGDVVGSDFSPGMLDIARRKAPGLTWEQADAMALPYADNTFDAATVGFGARNFGDLPQGLREMVRVVKPGGRVVILEITTPQKPPLSTFFSVWFDRLVPLLGRFDDAYTYLPASVKRFPGPEPLAGELVAAGCKDVGWILTAGGIIAIHHGTVA</sequence>
<dbReference type="NCBIfam" id="TIGR01934">
    <property type="entry name" value="MenG_MenH_UbiE"/>
    <property type="match status" value="1"/>
</dbReference>
<comment type="catalytic activity">
    <reaction evidence="4">
        <text>a 2-demethylmenaquinol + S-adenosyl-L-methionine = a menaquinol + S-adenosyl-L-homocysteine + H(+)</text>
        <dbReference type="Rhea" id="RHEA:42640"/>
        <dbReference type="Rhea" id="RHEA-COMP:9539"/>
        <dbReference type="Rhea" id="RHEA-COMP:9563"/>
        <dbReference type="ChEBI" id="CHEBI:15378"/>
        <dbReference type="ChEBI" id="CHEBI:18151"/>
        <dbReference type="ChEBI" id="CHEBI:55437"/>
        <dbReference type="ChEBI" id="CHEBI:57856"/>
        <dbReference type="ChEBI" id="CHEBI:59789"/>
        <dbReference type="EC" id="2.1.1.163"/>
    </reaction>
</comment>
<dbReference type="PROSITE" id="PS01184">
    <property type="entry name" value="UBIE_2"/>
    <property type="match status" value="1"/>
</dbReference>
<comment type="pathway">
    <text evidence="4">Quinol/quinone metabolism; menaquinone biosynthesis; menaquinol from 1,4-dihydroxy-2-naphthoate: step 2/2.</text>
</comment>
<dbReference type="RefSeq" id="WP_202954627.1">
    <property type="nucleotide sequence ID" value="NZ_JAPCID010000001.1"/>
</dbReference>
<dbReference type="InterPro" id="IPR004033">
    <property type="entry name" value="UbiE/COQ5_MeTrFase"/>
</dbReference>
<dbReference type="SUPFAM" id="SSF53335">
    <property type="entry name" value="S-adenosyl-L-methionine-dependent methyltransferases"/>
    <property type="match status" value="1"/>
</dbReference>
<dbReference type="InterPro" id="IPR029063">
    <property type="entry name" value="SAM-dependent_MTases_sf"/>
</dbReference>
<dbReference type="Proteomes" id="UP001147700">
    <property type="component" value="Unassembled WGS sequence"/>
</dbReference>
<keyword evidence="1 4" id="KW-0489">Methyltransferase</keyword>
<comment type="function">
    <text evidence="4">Methyltransferase required for the conversion of demethylmenaquinol (DMKH2) to menaquinol (MKH2).</text>
</comment>